<feature type="compositionally biased region" description="Basic and acidic residues" evidence="14">
    <location>
        <begin position="155"/>
        <end position="165"/>
    </location>
</feature>
<comment type="catalytic activity">
    <reaction evidence="1">
        <text>[E2 ubiquitin-conjugating enzyme]-S-ubiquitinyl-L-cysteine + [acceptor protein]-L-threonine = [E2 ubiquitin-conjugating enzyme]-L-cysteine + [acceptor protein]-3-O-ubiquitinyl-L-threonine.</text>
        <dbReference type="EC" id="2.3.2.33"/>
    </reaction>
</comment>
<gene>
    <name evidence="17" type="ORF">MNOR_LOCUS29209</name>
</gene>
<evidence type="ECO:0000256" key="12">
    <source>
        <dbReference type="ARBA" id="ARBA00023273"/>
    </source>
</evidence>
<dbReference type="InterPro" id="IPR013083">
    <property type="entry name" value="Znf_RING/FYVE/PHD"/>
</dbReference>
<evidence type="ECO:0000313" key="18">
    <source>
        <dbReference type="Proteomes" id="UP001497623"/>
    </source>
</evidence>
<evidence type="ECO:0000256" key="6">
    <source>
        <dbReference type="ARBA" id="ARBA00022679"/>
    </source>
</evidence>
<feature type="compositionally biased region" description="Polar residues" evidence="14">
    <location>
        <begin position="167"/>
        <end position="180"/>
    </location>
</feature>
<dbReference type="SMART" id="SM00184">
    <property type="entry name" value="RING"/>
    <property type="match status" value="1"/>
</dbReference>
<dbReference type="FunFam" id="3.30.40.10:FF:000078">
    <property type="entry name" value="E3 ubiquitin-protein ligase MYCBP2 isoform X1"/>
    <property type="match status" value="1"/>
</dbReference>
<dbReference type="PANTHER" id="PTHR45943:SF1">
    <property type="entry name" value="E3 UBIQUITIN-PROTEIN LIGASE MYCBP2"/>
    <property type="match status" value="1"/>
</dbReference>
<dbReference type="SUPFAM" id="SSF49785">
    <property type="entry name" value="Galactose-binding domain-like"/>
    <property type="match status" value="1"/>
</dbReference>
<evidence type="ECO:0000256" key="9">
    <source>
        <dbReference type="ARBA" id="ARBA00022771"/>
    </source>
</evidence>
<keyword evidence="9 13" id="KW-0863">Zinc-finger</keyword>
<evidence type="ECO:0000259" key="15">
    <source>
        <dbReference type="PROSITE" id="PS50089"/>
    </source>
</evidence>
<dbReference type="GO" id="GO:0007411">
    <property type="term" value="P:axon guidance"/>
    <property type="evidence" value="ECO:0007669"/>
    <property type="project" value="TreeGrafter"/>
</dbReference>
<evidence type="ECO:0000256" key="1">
    <source>
        <dbReference type="ARBA" id="ARBA00000333"/>
    </source>
</evidence>
<dbReference type="SUPFAM" id="SSF57850">
    <property type="entry name" value="RING/U-box"/>
    <property type="match status" value="1"/>
</dbReference>
<evidence type="ECO:0000256" key="13">
    <source>
        <dbReference type="PROSITE-ProRule" id="PRU00175"/>
    </source>
</evidence>
<dbReference type="EC" id="2.3.2.33" evidence="5"/>
<evidence type="ECO:0000256" key="4">
    <source>
        <dbReference type="ARBA" id="ARBA00005415"/>
    </source>
</evidence>
<keyword evidence="6" id="KW-0808">Transferase</keyword>
<feature type="domain" description="RING-type" evidence="15">
    <location>
        <begin position="1179"/>
        <end position="1230"/>
    </location>
</feature>
<feature type="domain" description="DOC" evidence="16">
    <location>
        <begin position="455"/>
        <end position="637"/>
    </location>
</feature>
<keyword evidence="10" id="KW-0833">Ubl conjugation pathway</keyword>
<comment type="subcellular location">
    <subcellularLocation>
        <location evidence="2">Cell projection</location>
        <location evidence="2">Axon</location>
    </subcellularLocation>
</comment>
<keyword evidence="18" id="KW-1185">Reference proteome</keyword>
<dbReference type="GO" id="GO:0061630">
    <property type="term" value="F:ubiquitin protein ligase activity"/>
    <property type="evidence" value="ECO:0007669"/>
    <property type="project" value="UniProtKB-EC"/>
</dbReference>
<dbReference type="GO" id="GO:0099174">
    <property type="term" value="P:regulation of presynapse organization"/>
    <property type="evidence" value="ECO:0007669"/>
    <property type="project" value="UniProtKB-ARBA"/>
</dbReference>
<sequence length="1429" mass="157439">RLSQPCGEVVRGCFHMCWACRNKHKGNFNQFASAKGGSASKMKRKSSSKLLSPLPQLDTHVIMRNNAMFLLDLASAAAPSLPSRSHTPKRSPCSMPCVSELSPDNSPFPKVAFQCLHTLNCQQQHLNQLREDLLLHHTLHDPHDQQADYRSSSVDSRDNNHREHSPFSPNGASHQDSPASDSDVPKGRPFQRSISVTVAASGQDWSSAAASAAAQQQQEQEQQKATVVMRKRNNSSGENTMDGGGSSLLANPSAALERLASSIERGGGPSGDPNGRARQVIIRPIMAFIFQNHDLETLAYAMRHATRKAAARVYAMQALNWLLRSVTQPTSLHDLLWCFVAALTPNVSIAPSAEYPEQREKYDLEGDMVVLEHPLSDVTLAGEAVHPLPSTFHRLLQTVADLMMLLPTGSPLQMMAVRCWGLRFTPSDHDFLHQSHVFSNISKILSRSEEVLGGGEEGGNSMYESHGPVSGLVESLKDLMGDCEVRASSRQAMVPSLTDISTETFWESGDEDRNKTKALTITCSANVKPQVIYVHIDNCRDLGNKVSSVLFKCGIGGEEMVVIRQVDIESRFSGWVHAVIHTSLPADVVTTLVVELRGPDQSVRVRQVRVLGEGFPESFVPKPFRQHSPVTIQHRACEQETLKVFRLITGQVFGRLISSAIDEASESCEGLLGGPSELLEEKDRNNDLREHMVGILFSRSKLTHLQKQVCSHIVTAIRKEAVKAQEEWEMGLSHSGLGTPPTPEEGQHNPPDTYCFEMLSMVLALSGSAVGRAHLAQQDHLLRHLLSLLHTGSARVQRQVVSLFRRMLADVPPQSLAHILGVESLPAQDYTILHTPSNEEEDFDTNKQGLLDVFLTVIAKALTVQIKSKGGEGSSKGNSAASAKGGVTSMSLRSALPKPAANSPRWWLQGQATHKQADLIIGLIRDMTLGKISESWARVSKGAIAENIVNLTRLSENQRDSAASCMSTPTLWIALASLCVLHPDHVDALSSQHWRTAALTNDPHNPQPRPTCENHDDGETLAMILCEDCGNLCGECDRILHLHRRSRLHHRTVFREEQEAIKVDLHEGCGRTKLFWLLALADSTTLKAMLELRGENSRSRGSQVNSICRFCGSPAPPSLLSSAPVCSDPECQEYSKEACVRTLDCNHLCGGIKGEDECLPCLHGCSNCPSLKQDADDMCMICFSEALSAAPAIQLECGHVFHAHCCRNVLKQQWPGPRITFTFSLCPICKVRMSHWMLVEILKPILALYDDVRRKALMRLEYEGLHRAEAISIPGARYYNDPAAYAMDRYAYYVCFKCKKAYYGGEARCDVEAGIGDEYDPRELVCGGCSDVSRAQMCPKHGTDFLEYKCRYCCSVAVFFCFGTTHFCNACHDDFQRVTNIPKGDLPRCPAGPRAQQLEGEECPLHVQHPATGEEFALGCGVCRNAHTF</sequence>
<evidence type="ECO:0000256" key="3">
    <source>
        <dbReference type="ARBA" id="ARBA00004906"/>
    </source>
</evidence>
<keyword evidence="12" id="KW-0966">Cell projection</keyword>
<dbReference type="PROSITE" id="PS50089">
    <property type="entry name" value="ZF_RING_2"/>
    <property type="match status" value="1"/>
</dbReference>
<dbReference type="GO" id="GO:0030424">
    <property type="term" value="C:axon"/>
    <property type="evidence" value="ECO:0007669"/>
    <property type="project" value="UniProtKB-SubCell"/>
</dbReference>
<dbReference type="GO" id="GO:0005886">
    <property type="term" value="C:plasma membrane"/>
    <property type="evidence" value="ECO:0007669"/>
    <property type="project" value="TreeGrafter"/>
</dbReference>
<dbReference type="GO" id="GO:0005634">
    <property type="term" value="C:nucleus"/>
    <property type="evidence" value="ECO:0007669"/>
    <property type="project" value="TreeGrafter"/>
</dbReference>
<feature type="region of interest" description="Disordered" evidence="14">
    <location>
        <begin position="143"/>
        <end position="189"/>
    </location>
</feature>
<reference evidence="17 18" key="1">
    <citation type="submission" date="2024-05" db="EMBL/GenBank/DDBJ databases">
        <authorList>
            <person name="Wallberg A."/>
        </authorList>
    </citation>
    <scope>NUCLEOTIDE SEQUENCE [LARGE SCALE GENOMIC DNA]</scope>
</reference>
<name>A0AAV2RYI0_MEGNR</name>
<feature type="region of interest" description="Disordered" evidence="14">
    <location>
        <begin position="208"/>
        <end position="229"/>
    </location>
</feature>
<evidence type="ECO:0000256" key="7">
    <source>
        <dbReference type="ARBA" id="ARBA00022723"/>
    </source>
</evidence>
<comment type="caution">
    <text evidence="17">The sequence shown here is derived from an EMBL/GenBank/DDBJ whole genome shotgun (WGS) entry which is preliminary data.</text>
</comment>
<comment type="similarity">
    <text evidence="4">Belongs to the RING-Cys relay (RCR) family.</text>
</comment>
<evidence type="ECO:0000259" key="16">
    <source>
        <dbReference type="PROSITE" id="PS51284"/>
    </source>
</evidence>
<evidence type="ECO:0000256" key="5">
    <source>
        <dbReference type="ARBA" id="ARBA00012249"/>
    </source>
</evidence>
<dbReference type="CDD" id="cd16463">
    <property type="entry name" value="RING-H2_PHR"/>
    <property type="match status" value="1"/>
</dbReference>
<evidence type="ECO:0000256" key="14">
    <source>
        <dbReference type="SAM" id="MobiDB-lite"/>
    </source>
</evidence>
<dbReference type="EMBL" id="CAXKWB010033424">
    <property type="protein sequence ID" value="CAL4142860.1"/>
    <property type="molecule type" value="Genomic_DNA"/>
</dbReference>
<dbReference type="CDD" id="cd19799">
    <property type="entry name" value="Bbox2_MYCBP2"/>
    <property type="match status" value="1"/>
</dbReference>
<feature type="non-terminal residue" evidence="17">
    <location>
        <position position="1"/>
    </location>
</feature>
<dbReference type="InterPro" id="IPR004939">
    <property type="entry name" value="APC_su10/DOC_dom"/>
</dbReference>
<dbReference type="PROSITE" id="PS51284">
    <property type="entry name" value="DOC"/>
    <property type="match status" value="1"/>
</dbReference>
<dbReference type="PANTHER" id="PTHR45943">
    <property type="entry name" value="E3 UBIQUITIN-PROTEIN LIGASE MYCBP2"/>
    <property type="match status" value="1"/>
</dbReference>
<dbReference type="Pfam" id="PF13639">
    <property type="entry name" value="zf-RING_2"/>
    <property type="match status" value="1"/>
</dbReference>
<keyword evidence="7" id="KW-0479">Metal-binding</keyword>
<proteinExistence type="inferred from homology"/>
<dbReference type="Gene3D" id="2.60.120.260">
    <property type="entry name" value="Galactose-binding domain-like"/>
    <property type="match status" value="1"/>
</dbReference>
<evidence type="ECO:0000256" key="11">
    <source>
        <dbReference type="ARBA" id="ARBA00022833"/>
    </source>
</evidence>
<evidence type="ECO:0000313" key="17">
    <source>
        <dbReference type="EMBL" id="CAL4142860.1"/>
    </source>
</evidence>
<protein>
    <recommendedName>
        <fullName evidence="5">RCR-type E3 ubiquitin transferase</fullName>
        <ecNumber evidence="5">2.3.2.33</ecNumber>
    </recommendedName>
</protein>
<evidence type="ECO:0000256" key="8">
    <source>
        <dbReference type="ARBA" id="ARBA00022737"/>
    </source>
</evidence>
<dbReference type="GO" id="GO:0008270">
    <property type="term" value="F:zinc ion binding"/>
    <property type="evidence" value="ECO:0007669"/>
    <property type="project" value="UniProtKB-KW"/>
</dbReference>
<feature type="compositionally biased region" description="Low complexity" evidence="14">
    <location>
        <begin position="208"/>
        <end position="220"/>
    </location>
</feature>
<evidence type="ECO:0000256" key="2">
    <source>
        <dbReference type="ARBA" id="ARBA00004489"/>
    </source>
</evidence>
<comment type="pathway">
    <text evidence="3">Protein modification; protein ubiquitination.</text>
</comment>
<evidence type="ECO:0000256" key="10">
    <source>
        <dbReference type="ARBA" id="ARBA00022786"/>
    </source>
</evidence>
<dbReference type="InterPro" id="IPR001841">
    <property type="entry name" value="Znf_RING"/>
</dbReference>
<dbReference type="Proteomes" id="UP001497623">
    <property type="component" value="Unassembled WGS sequence"/>
</dbReference>
<accession>A0AAV2RYI0</accession>
<keyword evidence="11" id="KW-0862">Zinc</keyword>
<organism evidence="17 18">
    <name type="scientific">Meganyctiphanes norvegica</name>
    <name type="common">Northern krill</name>
    <name type="synonym">Thysanopoda norvegica</name>
    <dbReference type="NCBI Taxonomy" id="48144"/>
    <lineage>
        <taxon>Eukaryota</taxon>
        <taxon>Metazoa</taxon>
        <taxon>Ecdysozoa</taxon>
        <taxon>Arthropoda</taxon>
        <taxon>Crustacea</taxon>
        <taxon>Multicrustacea</taxon>
        <taxon>Malacostraca</taxon>
        <taxon>Eumalacostraca</taxon>
        <taxon>Eucarida</taxon>
        <taxon>Euphausiacea</taxon>
        <taxon>Euphausiidae</taxon>
        <taxon>Meganyctiphanes</taxon>
    </lineage>
</organism>
<dbReference type="InterPro" id="IPR008979">
    <property type="entry name" value="Galactose-bd-like_sf"/>
</dbReference>
<keyword evidence="8" id="KW-0677">Repeat</keyword>
<dbReference type="Gene3D" id="3.30.40.10">
    <property type="entry name" value="Zinc/RING finger domain, C3HC4 (zinc finger)"/>
    <property type="match status" value="1"/>
</dbReference>
<dbReference type="SMART" id="SM01337">
    <property type="entry name" value="APC10"/>
    <property type="match status" value="1"/>
</dbReference>
<dbReference type="GO" id="GO:0008582">
    <property type="term" value="P:regulation of synaptic assembly at neuromuscular junction"/>
    <property type="evidence" value="ECO:0007669"/>
    <property type="project" value="TreeGrafter"/>
</dbReference>